<evidence type="ECO:0000256" key="4">
    <source>
        <dbReference type="ARBA" id="ARBA00023002"/>
    </source>
</evidence>
<dbReference type="GO" id="GO:0008395">
    <property type="term" value="F:steroid hydroxylase activity"/>
    <property type="evidence" value="ECO:0007669"/>
    <property type="project" value="TreeGrafter"/>
</dbReference>
<dbReference type="OrthoDB" id="5241086at2"/>
<dbReference type="PROSITE" id="PS00086">
    <property type="entry name" value="CYTOCHROME_P450"/>
    <property type="match status" value="1"/>
</dbReference>
<dbReference type="Pfam" id="PF00067">
    <property type="entry name" value="p450"/>
    <property type="match status" value="1"/>
</dbReference>
<dbReference type="PANTHER" id="PTHR46696:SF4">
    <property type="entry name" value="BIOTIN BIOSYNTHESIS CYTOCHROME P450"/>
    <property type="match status" value="1"/>
</dbReference>
<dbReference type="STRING" id="1449976.KALB_5903"/>
<dbReference type="KEGG" id="kal:KALB_5903"/>
<evidence type="ECO:0000313" key="8">
    <source>
        <dbReference type="EMBL" id="AHH99264.1"/>
    </source>
</evidence>
<dbReference type="InterPro" id="IPR001128">
    <property type="entry name" value="Cyt_P450"/>
</dbReference>
<evidence type="ECO:0000256" key="5">
    <source>
        <dbReference type="ARBA" id="ARBA00023004"/>
    </source>
</evidence>
<keyword evidence="9" id="KW-1185">Reference proteome</keyword>
<dbReference type="GO" id="GO:0005506">
    <property type="term" value="F:iron ion binding"/>
    <property type="evidence" value="ECO:0007669"/>
    <property type="project" value="InterPro"/>
</dbReference>
<evidence type="ECO:0000256" key="1">
    <source>
        <dbReference type="ARBA" id="ARBA00010617"/>
    </source>
</evidence>
<dbReference type="RefSeq" id="WP_025359192.1">
    <property type="nucleotide sequence ID" value="NZ_CP007155.1"/>
</dbReference>
<evidence type="ECO:0000256" key="6">
    <source>
        <dbReference type="ARBA" id="ARBA00023033"/>
    </source>
</evidence>
<dbReference type="EMBL" id="CP007155">
    <property type="protein sequence ID" value="AHH99264.1"/>
    <property type="molecule type" value="Genomic_DNA"/>
</dbReference>
<accession>W5WM70</accession>
<dbReference type="InterPro" id="IPR017972">
    <property type="entry name" value="Cyt_P450_CS"/>
</dbReference>
<gene>
    <name evidence="8" type="ORF">KALB_5903</name>
</gene>
<keyword evidence="5 7" id="KW-0408">Iron</keyword>
<keyword evidence="6 7" id="KW-0503">Monooxygenase</keyword>
<dbReference type="FunFam" id="1.10.630.10:FF:000018">
    <property type="entry name" value="Cytochrome P450 monooxygenase"/>
    <property type="match status" value="1"/>
</dbReference>
<name>W5WM70_9PSEU</name>
<dbReference type="InterPro" id="IPR036396">
    <property type="entry name" value="Cyt_P450_sf"/>
</dbReference>
<evidence type="ECO:0008006" key="10">
    <source>
        <dbReference type="Google" id="ProtNLM"/>
    </source>
</evidence>
<keyword evidence="3 7" id="KW-0479">Metal-binding</keyword>
<dbReference type="HOGENOM" id="CLU_033716_0_0_11"/>
<dbReference type="GO" id="GO:0036199">
    <property type="term" value="F:cholest-4-en-3-one 26-monooxygenase activity"/>
    <property type="evidence" value="ECO:0007669"/>
    <property type="project" value="TreeGrafter"/>
</dbReference>
<evidence type="ECO:0000256" key="2">
    <source>
        <dbReference type="ARBA" id="ARBA00022617"/>
    </source>
</evidence>
<dbReference type="Proteomes" id="UP000019225">
    <property type="component" value="Chromosome"/>
</dbReference>
<comment type="similarity">
    <text evidence="1 7">Belongs to the cytochrome P450 family.</text>
</comment>
<dbReference type="SUPFAM" id="SSF48264">
    <property type="entry name" value="Cytochrome P450"/>
    <property type="match status" value="1"/>
</dbReference>
<dbReference type="CDD" id="cd11033">
    <property type="entry name" value="CYP142-like"/>
    <property type="match status" value="1"/>
</dbReference>
<dbReference type="eggNOG" id="COG2124">
    <property type="taxonomic scope" value="Bacteria"/>
</dbReference>
<dbReference type="Gene3D" id="1.10.630.10">
    <property type="entry name" value="Cytochrome P450"/>
    <property type="match status" value="1"/>
</dbReference>
<dbReference type="AlphaFoldDB" id="W5WM70"/>
<evidence type="ECO:0000313" key="9">
    <source>
        <dbReference type="Proteomes" id="UP000019225"/>
    </source>
</evidence>
<reference evidence="8 9" key="1">
    <citation type="journal article" date="2014" name="BMC Genomics">
        <title>Complete genome sequence of producer of the glycopeptide antibiotic Aculeximycin Kutzneria albida DSM 43870T, a representative of minor genus of Pseudonocardiaceae.</title>
        <authorList>
            <person name="Rebets Y."/>
            <person name="Tokovenko B."/>
            <person name="Lushchyk I."/>
            <person name="Ruckert C."/>
            <person name="Zaburannyi N."/>
            <person name="Bechthold A."/>
            <person name="Kalinowski J."/>
            <person name="Luzhetskyy A."/>
        </authorList>
    </citation>
    <scope>NUCLEOTIDE SEQUENCE [LARGE SCALE GENOMIC DNA]</scope>
    <source>
        <strain evidence="8">DSM 43870</strain>
    </source>
</reference>
<evidence type="ECO:0000256" key="3">
    <source>
        <dbReference type="ARBA" id="ARBA00022723"/>
    </source>
</evidence>
<keyword evidence="4 7" id="KW-0560">Oxidoreductase</keyword>
<sequence>MTGTVPTELVGCDLTDPQTYLGTDVTALWRAFRRHSPVHRHPPSGGLPGFWAVTRYADVLAVYRDDERFTSERGNVLSTLLQGEDSAAGKMLAVTDGHRHREIRKLMLRSFSPRVLARHRESVRARTAALLAAAVREERFDFATRVADHIPINTMGDLMDVPEADRAKLVEWNTETLGSRHADGTQLDEVLARNEILLYFSELAEHRRRHPGEDVISALANGSVDGEPLSDEEVVLNCYSLILGGDESSRLSATGAVVALAEHPEQWRALKDGSVGLAEASEEVLRWTTPAMHFGRRARTEVQVGDQLITAGDIVTLWNSSANFDEEVFAEPERFDLARTPNKHLTFGYGPHFCLGAYLGRAHVEAVLEALREQVAELALAGPGHQIRSNFVYGYLNLPVSFRGEKR</sequence>
<evidence type="ECO:0000256" key="7">
    <source>
        <dbReference type="RuleBase" id="RU000461"/>
    </source>
</evidence>
<dbReference type="InterPro" id="IPR002397">
    <property type="entry name" value="Cyt_P450_B"/>
</dbReference>
<keyword evidence="2 7" id="KW-0349">Heme</keyword>
<dbReference type="PRINTS" id="PR00359">
    <property type="entry name" value="BP450"/>
</dbReference>
<protein>
    <recommendedName>
        <fullName evidence="10">Cytochrome P450</fullName>
    </recommendedName>
</protein>
<proteinExistence type="inferred from homology"/>
<dbReference type="PATRIC" id="fig|1449976.3.peg.5927"/>
<organism evidence="8 9">
    <name type="scientific">Kutzneria albida DSM 43870</name>
    <dbReference type="NCBI Taxonomy" id="1449976"/>
    <lineage>
        <taxon>Bacteria</taxon>
        <taxon>Bacillati</taxon>
        <taxon>Actinomycetota</taxon>
        <taxon>Actinomycetes</taxon>
        <taxon>Pseudonocardiales</taxon>
        <taxon>Pseudonocardiaceae</taxon>
        <taxon>Kutzneria</taxon>
    </lineage>
</organism>
<dbReference type="PANTHER" id="PTHR46696">
    <property type="entry name" value="P450, PUTATIVE (EUROFUNG)-RELATED"/>
    <property type="match status" value="1"/>
</dbReference>
<dbReference type="GO" id="GO:0020037">
    <property type="term" value="F:heme binding"/>
    <property type="evidence" value="ECO:0007669"/>
    <property type="project" value="InterPro"/>
</dbReference>
<dbReference type="GO" id="GO:0006707">
    <property type="term" value="P:cholesterol catabolic process"/>
    <property type="evidence" value="ECO:0007669"/>
    <property type="project" value="TreeGrafter"/>
</dbReference>